<dbReference type="InterPro" id="IPR011990">
    <property type="entry name" value="TPR-like_helical_dom_sf"/>
</dbReference>
<feature type="region of interest" description="Disordered" evidence="1">
    <location>
        <begin position="133"/>
        <end position="160"/>
    </location>
</feature>
<evidence type="ECO:0008006" key="3">
    <source>
        <dbReference type="Google" id="ProtNLM"/>
    </source>
</evidence>
<protein>
    <recommendedName>
        <fullName evidence="3">MalT-like TPR region domain-containing protein</fullName>
    </recommendedName>
</protein>
<evidence type="ECO:0000313" key="2">
    <source>
        <dbReference type="EMBL" id="CAA9523022.1"/>
    </source>
</evidence>
<proteinExistence type="predicted"/>
<sequence>MLLSVSLIEADRLEEAERTLQRRRAHIEQVGSWGLASYAFSAALARFDRGEWEDARAEATAGVALAEEIGGRTGAVCGLAILALIALHRDELDAAAEAVAAAEDELARVGYEFYGHWAIWARGLLAEARGNPSAGLGSTPRGMGPVRRRRLDPRLREVGA</sequence>
<dbReference type="Gene3D" id="1.25.40.10">
    <property type="entry name" value="Tetratricopeptide repeat domain"/>
    <property type="match status" value="1"/>
</dbReference>
<evidence type="ECO:0000256" key="1">
    <source>
        <dbReference type="SAM" id="MobiDB-lite"/>
    </source>
</evidence>
<dbReference type="EMBL" id="CADCVQ010000148">
    <property type="protein sequence ID" value="CAA9523022.1"/>
    <property type="molecule type" value="Genomic_DNA"/>
</dbReference>
<organism evidence="2">
    <name type="scientific">uncultured Solirubrobacteraceae bacterium</name>
    <dbReference type="NCBI Taxonomy" id="1162706"/>
    <lineage>
        <taxon>Bacteria</taxon>
        <taxon>Bacillati</taxon>
        <taxon>Actinomycetota</taxon>
        <taxon>Thermoleophilia</taxon>
        <taxon>Solirubrobacterales</taxon>
        <taxon>Solirubrobacteraceae</taxon>
        <taxon>environmental samples</taxon>
    </lineage>
</organism>
<reference evidence="2" key="1">
    <citation type="submission" date="2020-02" db="EMBL/GenBank/DDBJ databases">
        <authorList>
            <person name="Meier V. D."/>
        </authorList>
    </citation>
    <scope>NUCLEOTIDE SEQUENCE</scope>
    <source>
        <strain evidence="2">AVDCRST_MAG67</strain>
    </source>
</reference>
<name>A0A6J4TGU0_9ACTN</name>
<dbReference type="AlphaFoldDB" id="A0A6J4TGU0"/>
<gene>
    <name evidence="2" type="ORF">AVDCRST_MAG67-3840</name>
</gene>
<accession>A0A6J4TGU0</accession>